<keyword evidence="10" id="KW-1185">Reference proteome</keyword>
<feature type="domain" description="L,D-TPase catalytic" evidence="8">
    <location>
        <begin position="295"/>
        <end position="471"/>
    </location>
</feature>
<evidence type="ECO:0000256" key="1">
    <source>
        <dbReference type="ARBA" id="ARBA00004752"/>
    </source>
</evidence>
<dbReference type="KEGG" id="lit:FPZ52_04720"/>
<dbReference type="AlphaFoldDB" id="A0A5B8IWR8"/>
<evidence type="ECO:0000256" key="2">
    <source>
        <dbReference type="ARBA" id="ARBA00005992"/>
    </source>
</evidence>
<evidence type="ECO:0000313" key="9">
    <source>
        <dbReference type="EMBL" id="QDY68998.1"/>
    </source>
</evidence>
<dbReference type="GO" id="GO:0008360">
    <property type="term" value="P:regulation of cell shape"/>
    <property type="evidence" value="ECO:0007669"/>
    <property type="project" value="UniProtKB-UniRule"/>
</dbReference>
<proteinExistence type="inferred from homology"/>
<dbReference type="InterPro" id="IPR002477">
    <property type="entry name" value="Peptidoglycan-bd-like"/>
</dbReference>
<dbReference type="SUPFAM" id="SSF47090">
    <property type="entry name" value="PGBD-like"/>
    <property type="match status" value="1"/>
</dbReference>
<evidence type="ECO:0000256" key="3">
    <source>
        <dbReference type="ARBA" id="ARBA00022679"/>
    </source>
</evidence>
<dbReference type="OrthoDB" id="9778545at2"/>
<dbReference type="InterPro" id="IPR036366">
    <property type="entry name" value="PGBDSf"/>
</dbReference>
<evidence type="ECO:0000256" key="7">
    <source>
        <dbReference type="PROSITE-ProRule" id="PRU01373"/>
    </source>
</evidence>
<dbReference type="InterPro" id="IPR036365">
    <property type="entry name" value="PGBD-like_sf"/>
</dbReference>
<dbReference type="GO" id="GO:0004180">
    <property type="term" value="F:carboxypeptidase activity"/>
    <property type="evidence" value="ECO:0007669"/>
    <property type="project" value="UniProtKB-ARBA"/>
</dbReference>
<name>A0A5B8IWR8_9RHOB</name>
<dbReference type="UniPathway" id="UPA00219"/>
<keyword evidence="6 7" id="KW-0961">Cell wall biogenesis/degradation</keyword>
<evidence type="ECO:0000259" key="8">
    <source>
        <dbReference type="PROSITE" id="PS52029"/>
    </source>
</evidence>
<dbReference type="InterPro" id="IPR005490">
    <property type="entry name" value="LD_TPept_cat_dom"/>
</dbReference>
<dbReference type="RefSeq" id="WP_146364183.1">
    <property type="nucleotide sequence ID" value="NZ_CP042261.1"/>
</dbReference>
<evidence type="ECO:0000256" key="4">
    <source>
        <dbReference type="ARBA" id="ARBA00022960"/>
    </source>
</evidence>
<dbReference type="Pfam" id="PF03734">
    <property type="entry name" value="YkuD"/>
    <property type="match status" value="1"/>
</dbReference>
<dbReference type="Proteomes" id="UP000318483">
    <property type="component" value="Chromosome"/>
</dbReference>
<comment type="pathway">
    <text evidence="1 7">Cell wall biogenesis; peptidoglycan biosynthesis.</text>
</comment>
<feature type="active site" description="Nucleophile" evidence="7">
    <location>
        <position position="446"/>
    </location>
</feature>
<dbReference type="PANTHER" id="PTHR41533">
    <property type="entry name" value="L,D-TRANSPEPTIDASE HI_1667-RELATED"/>
    <property type="match status" value="1"/>
</dbReference>
<dbReference type="Gene3D" id="1.10.101.10">
    <property type="entry name" value="PGBD-like superfamily/PGBD"/>
    <property type="match status" value="1"/>
</dbReference>
<dbReference type="PANTHER" id="PTHR41533:SF2">
    <property type="entry name" value="BLR7131 PROTEIN"/>
    <property type="match status" value="1"/>
</dbReference>
<sequence>MIAFDLRHAIRGGVISGLLGLVSGPLMAQDSDASLRLSIAREVGQSRALSSFYKDRDFDPIWIGGDADDTRRREALLNVLAQAADHALPQERYKQDLIASQLRTARTPSQLAKLEAQMSASFLAYARDVQSGVLVPTRVHPGIKREAPRRNPIKTLSAFEQSSPRAFLDQLPPQTAEYARLMHAKFEMEETVARGGWGPSVEAEKMEAGSAGAEVRALKTKLVALGYMRRVANDRFDGATRDAVVAFQADHGLAQDGVVGPGTLAELNRTAEERLQQIIVAMERERWLNRPLGQRHIRVNLTDFTAKIIDNGKVTFETRSVIGKSRLDHQSPEFSDVMEFMVVNPTWNVPRSITTKEYLPQLQRNPNAVPHLQLIDNSGQPVSRQAVNFRAYNARNFPFRLKEPPSQGNALGLVKFMFPNKYNIYLHDTPSKSLFARETRAYSHGCIRLGDPFDFAYALLAPQTDDPQALFKKRLNTRRENTIMLDTPVPVHLIYRTAFTQPEGRTQFRRDVYERDARVFRALEIAGVTTLSADG</sequence>
<dbReference type="CDD" id="cd16913">
    <property type="entry name" value="YkuD_like"/>
    <property type="match status" value="1"/>
</dbReference>
<gene>
    <name evidence="9" type="ORF">FPZ52_04720</name>
</gene>
<dbReference type="SUPFAM" id="SSF141523">
    <property type="entry name" value="L,D-transpeptidase catalytic domain-like"/>
    <property type="match status" value="1"/>
</dbReference>
<comment type="similarity">
    <text evidence="2">Belongs to the YkuD family.</text>
</comment>
<keyword evidence="3" id="KW-0808">Transferase</keyword>
<organism evidence="9 10">
    <name type="scientific">Qingshengfaniella alkalisoli</name>
    <dbReference type="NCBI Taxonomy" id="2599296"/>
    <lineage>
        <taxon>Bacteria</taxon>
        <taxon>Pseudomonadati</taxon>
        <taxon>Pseudomonadota</taxon>
        <taxon>Alphaproteobacteria</taxon>
        <taxon>Rhodobacterales</taxon>
        <taxon>Paracoccaceae</taxon>
        <taxon>Qingshengfaniella</taxon>
    </lineage>
</organism>
<reference evidence="9 10" key="1">
    <citation type="submission" date="2019-07" db="EMBL/GenBank/DDBJ databases">
        <title>Litoreibacter alkalisoli sp. nov., isolated from saline-alkaline soil.</title>
        <authorList>
            <person name="Wang S."/>
            <person name="Xu L."/>
            <person name="Xing Y.-T."/>
            <person name="Sun J.-Q."/>
        </authorList>
    </citation>
    <scope>NUCLEOTIDE SEQUENCE [LARGE SCALE GENOMIC DNA]</scope>
    <source>
        <strain evidence="9 10">LN3S51</strain>
    </source>
</reference>
<dbReference type="Pfam" id="PF20142">
    <property type="entry name" value="Scaffold"/>
    <property type="match status" value="1"/>
</dbReference>
<dbReference type="InterPro" id="IPR052905">
    <property type="entry name" value="LD-transpeptidase_YkuD-like"/>
</dbReference>
<dbReference type="GO" id="GO:0009252">
    <property type="term" value="P:peptidoglycan biosynthetic process"/>
    <property type="evidence" value="ECO:0007669"/>
    <property type="project" value="UniProtKB-UniPathway"/>
</dbReference>
<dbReference type="Gene3D" id="2.40.440.10">
    <property type="entry name" value="L,D-transpeptidase catalytic domain-like"/>
    <property type="match status" value="1"/>
</dbReference>
<dbReference type="GO" id="GO:0016740">
    <property type="term" value="F:transferase activity"/>
    <property type="evidence" value="ECO:0007669"/>
    <property type="project" value="UniProtKB-KW"/>
</dbReference>
<keyword evidence="5 7" id="KW-0573">Peptidoglycan synthesis</keyword>
<dbReference type="PROSITE" id="PS52029">
    <property type="entry name" value="LD_TPASE"/>
    <property type="match status" value="1"/>
</dbReference>
<accession>A0A5B8IWR8</accession>
<dbReference type="Pfam" id="PF01471">
    <property type="entry name" value="PG_binding_1"/>
    <property type="match status" value="1"/>
</dbReference>
<evidence type="ECO:0000313" key="10">
    <source>
        <dbReference type="Proteomes" id="UP000318483"/>
    </source>
</evidence>
<dbReference type="InterPro" id="IPR045380">
    <property type="entry name" value="LD_TPept_scaffold_dom"/>
</dbReference>
<evidence type="ECO:0000256" key="5">
    <source>
        <dbReference type="ARBA" id="ARBA00022984"/>
    </source>
</evidence>
<keyword evidence="4 7" id="KW-0133">Cell shape</keyword>
<dbReference type="EMBL" id="CP042261">
    <property type="protein sequence ID" value="QDY68998.1"/>
    <property type="molecule type" value="Genomic_DNA"/>
</dbReference>
<dbReference type="InterPro" id="IPR038063">
    <property type="entry name" value="Transpep_catalytic_dom"/>
</dbReference>
<protein>
    <submittedName>
        <fullName evidence="9">L,D-transpeptidase family protein</fullName>
    </submittedName>
</protein>
<dbReference type="GO" id="GO:0071555">
    <property type="term" value="P:cell wall organization"/>
    <property type="evidence" value="ECO:0007669"/>
    <property type="project" value="UniProtKB-UniRule"/>
</dbReference>
<feature type="active site" description="Proton donor/acceptor" evidence="7">
    <location>
        <position position="427"/>
    </location>
</feature>
<evidence type="ECO:0000256" key="6">
    <source>
        <dbReference type="ARBA" id="ARBA00023316"/>
    </source>
</evidence>